<gene>
    <name evidence="1" type="ORF">PNOK_0113500</name>
</gene>
<organism evidence="1 2">
    <name type="scientific">Pyrrhoderma noxium</name>
    <dbReference type="NCBI Taxonomy" id="2282107"/>
    <lineage>
        <taxon>Eukaryota</taxon>
        <taxon>Fungi</taxon>
        <taxon>Dikarya</taxon>
        <taxon>Basidiomycota</taxon>
        <taxon>Agaricomycotina</taxon>
        <taxon>Agaricomycetes</taxon>
        <taxon>Hymenochaetales</taxon>
        <taxon>Hymenochaetaceae</taxon>
        <taxon>Pyrrhoderma</taxon>
    </lineage>
</organism>
<dbReference type="InParanoid" id="A0A286UWU1"/>
<reference evidence="1 2" key="1">
    <citation type="journal article" date="2017" name="Mol. Ecol.">
        <title>Comparative and population genomic landscape of Phellinus noxius: A hypervariable fungus causing root rot in trees.</title>
        <authorList>
            <person name="Chung C.L."/>
            <person name="Lee T.J."/>
            <person name="Akiba M."/>
            <person name="Lee H.H."/>
            <person name="Kuo T.H."/>
            <person name="Liu D."/>
            <person name="Ke H.M."/>
            <person name="Yokoi T."/>
            <person name="Roa M.B."/>
            <person name="Lu M.J."/>
            <person name="Chang Y.Y."/>
            <person name="Ann P.J."/>
            <person name="Tsai J.N."/>
            <person name="Chen C.Y."/>
            <person name="Tzean S.S."/>
            <person name="Ota Y."/>
            <person name="Hattori T."/>
            <person name="Sahashi N."/>
            <person name="Liou R.F."/>
            <person name="Kikuchi T."/>
            <person name="Tsai I.J."/>
        </authorList>
    </citation>
    <scope>NUCLEOTIDE SEQUENCE [LARGE SCALE GENOMIC DNA]</scope>
    <source>
        <strain evidence="1 2">FFPRI411160</strain>
    </source>
</reference>
<proteinExistence type="predicted"/>
<dbReference type="AlphaFoldDB" id="A0A286UWU1"/>
<protein>
    <submittedName>
        <fullName evidence="1">Uncharacterized protein</fullName>
    </submittedName>
</protein>
<accession>A0A286UWU1</accession>
<evidence type="ECO:0000313" key="2">
    <source>
        <dbReference type="Proteomes" id="UP000217199"/>
    </source>
</evidence>
<dbReference type="Proteomes" id="UP000217199">
    <property type="component" value="Unassembled WGS sequence"/>
</dbReference>
<dbReference type="EMBL" id="NBII01000001">
    <property type="protein sequence ID" value="PAV24067.1"/>
    <property type="molecule type" value="Genomic_DNA"/>
</dbReference>
<sequence>MNRNITPRESDMGNRRLQYLFTKSRASNNDNYKAARFLGNRLELPTSVRIGVSLLNTPQAADCSKN</sequence>
<comment type="caution">
    <text evidence="1">The sequence shown here is derived from an EMBL/GenBank/DDBJ whole genome shotgun (WGS) entry which is preliminary data.</text>
</comment>
<name>A0A286UWU1_9AGAM</name>
<keyword evidence="2" id="KW-1185">Reference proteome</keyword>
<evidence type="ECO:0000313" key="1">
    <source>
        <dbReference type="EMBL" id="PAV24067.1"/>
    </source>
</evidence>